<evidence type="ECO:0000256" key="6">
    <source>
        <dbReference type="SAM" id="MobiDB-lite"/>
    </source>
</evidence>
<dbReference type="EMBL" id="FORX01000001">
    <property type="protein sequence ID" value="SFJ10065.1"/>
    <property type="molecule type" value="Genomic_DNA"/>
</dbReference>
<proteinExistence type="inferred from homology"/>
<keyword evidence="3" id="KW-0133">Cell shape</keyword>
<dbReference type="Gene3D" id="2.40.10.350">
    <property type="entry name" value="Rod shape-determining protein MreC, domain 2"/>
    <property type="match status" value="1"/>
</dbReference>
<dbReference type="InterPro" id="IPR042175">
    <property type="entry name" value="Cell/Rod_MreC_2"/>
</dbReference>
<dbReference type="GO" id="GO:0005886">
    <property type="term" value="C:plasma membrane"/>
    <property type="evidence" value="ECO:0007669"/>
    <property type="project" value="TreeGrafter"/>
</dbReference>
<evidence type="ECO:0000256" key="1">
    <source>
        <dbReference type="ARBA" id="ARBA00009369"/>
    </source>
</evidence>
<evidence type="ECO:0000313" key="8">
    <source>
        <dbReference type="EMBL" id="SFJ10065.1"/>
    </source>
</evidence>
<evidence type="ECO:0000313" key="9">
    <source>
        <dbReference type="Proteomes" id="UP000198635"/>
    </source>
</evidence>
<reference evidence="9" key="1">
    <citation type="submission" date="2016-10" db="EMBL/GenBank/DDBJ databases">
        <authorList>
            <person name="Varghese N."/>
            <person name="Submissions S."/>
        </authorList>
    </citation>
    <scope>NUCLEOTIDE SEQUENCE [LARGE SCALE GENOMIC DNA]</scope>
    <source>
        <strain evidence="9">DSM 5918</strain>
    </source>
</reference>
<keyword evidence="5" id="KW-0175">Coiled coil</keyword>
<gene>
    <name evidence="8" type="ORF">SAMN04488082_101321</name>
</gene>
<dbReference type="Proteomes" id="UP000198635">
    <property type="component" value="Unassembled WGS sequence"/>
</dbReference>
<dbReference type="PANTHER" id="PTHR34138:SF1">
    <property type="entry name" value="CELL SHAPE-DETERMINING PROTEIN MREC"/>
    <property type="match status" value="1"/>
</dbReference>
<dbReference type="Gene3D" id="2.40.10.340">
    <property type="entry name" value="Rod shape-determining protein MreC, domain 1"/>
    <property type="match status" value="1"/>
</dbReference>
<feature type="domain" description="Rod shape-determining protein MreC beta-barrel core" evidence="7">
    <location>
        <begin position="128"/>
        <end position="269"/>
    </location>
</feature>
<dbReference type="AlphaFoldDB" id="A0A1I3NLK4"/>
<dbReference type="InterPro" id="IPR007221">
    <property type="entry name" value="MreC"/>
</dbReference>
<dbReference type="Pfam" id="PF04085">
    <property type="entry name" value="MreC"/>
    <property type="match status" value="1"/>
</dbReference>
<dbReference type="InterPro" id="IPR042177">
    <property type="entry name" value="Cell/Rod_1"/>
</dbReference>
<evidence type="ECO:0000256" key="3">
    <source>
        <dbReference type="ARBA" id="ARBA00022960"/>
    </source>
</evidence>
<name>A0A1I3NLK4_9BACT</name>
<accession>A0A1I3NLK4</accession>
<sequence length="338" mass="36920">MSPRFKRLVLFFFLPLFLYFSMYTWNWKTGYLDRLAALTGLELTGWVLAPGRWLQNNVDEFWSRYVYLVGVRQENEDLVLRVRELEQELTRVSEKAKSADRLTSLLRFSPEASWEMRGGRVIGQKLGPNAILETILVDVGLRHGVGLNDPVISPKGVVGRIAKPGLHFSSVVLLSDPSSRIPVITSEGRVPAIVQGQGAGAFLEVKFIPRNDPVSPGEILLSSGLGGVFPKGIPVARVVEVTPADVSLFQRVYAEPLLALRYYEELLVLSRTDGFDAGQPVMTPAVTNASSPGAPPADEKSPEAKPAAQAPPAAGPSVTPPPVQEPSTITRHPVRKKP</sequence>
<evidence type="ECO:0000256" key="2">
    <source>
        <dbReference type="ARBA" id="ARBA00013855"/>
    </source>
</evidence>
<dbReference type="STRING" id="52560.SAMN04488082_101321"/>
<dbReference type="GO" id="GO:0008360">
    <property type="term" value="P:regulation of cell shape"/>
    <property type="evidence" value="ECO:0007669"/>
    <property type="project" value="UniProtKB-KW"/>
</dbReference>
<keyword evidence="9" id="KW-1185">Reference proteome</keyword>
<dbReference type="OrthoDB" id="9808025at2"/>
<organism evidence="8 9">
    <name type="scientific">Desulfomicrobium apsheronum</name>
    <dbReference type="NCBI Taxonomy" id="52560"/>
    <lineage>
        <taxon>Bacteria</taxon>
        <taxon>Pseudomonadati</taxon>
        <taxon>Thermodesulfobacteriota</taxon>
        <taxon>Desulfovibrionia</taxon>
        <taxon>Desulfovibrionales</taxon>
        <taxon>Desulfomicrobiaceae</taxon>
        <taxon>Desulfomicrobium</taxon>
    </lineage>
</organism>
<evidence type="ECO:0000259" key="7">
    <source>
        <dbReference type="Pfam" id="PF04085"/>
    </source>
</evidence>
<dbReference type="InterPro" id="IPR055342">
    <property type="entry name" value="MreC_beta-barrel_core"/>
</dbReference>
<feature type="region of interest" description="Disordered" evidence="6">
    <location>
        <begin position="280"/>
        <end position="338"/>
    </location>
</feature>
<evidence type="ECO:0000256" key="4">
    <source>
        <dbReference type="ARBA" id="ARBA00032089"/>
    </source>
</evidence>
<feature type="compositionally biased region" description="Low complexity" evidence="6">
    <location>
        <begin position="304"/>
        <end position="317"/>
    </location>
</feature>
<dbReference type="RefSeq" id="WP_092372383.1">
    <property type="nucleotide sequence ID" value="NZ_FORX01000001.1"/>
</dbReference>
<feature type="coiled-coil region" evidence="5">
    <location>
        <begin position="68"/>
        <end position="102"/>
    </location>
</feature>
<comment type="similarity">
    <text evidence="1">Belongs to the MreC family.</text>
</comment>
<evidence type="ECO:0000256" key="5">
    <source>
        <dbReference type="SAM" id="Coils"/>
    </source>
</evidence>
<protein>
    <recommendedName>
        <fullName evidence="2">Cell shape-determining protein MreC</fullName>
    </recommendedName>
    <alternativeName>
        <fullName evidence="4">Cell shape protein MreC</fullName>
    </alternativeName>
</protein>
<dbReference type="PANTHER" id="PTHR34138">
    <property type="entry name" value="CELL SHAPE-DETERMINING PROTEIN MREC"/>
    <property type="match status" value="1"/>
</dbReference>